<dbReference type="PANTHER" id="PTHR30614">
    <property type="entry name" value="MEMBRANE COMPONENT OF AMINO ACID ABC TRANSPORTER"/>
    <property type="match status" value="1"/>
</dbReference>
<evidence type="ECO:0000256" key="4">
    <source>
        <dbReference type="ARBA" id="ARBA00022475"/>
    </source>
</evidence>
<dbReference type="EMBL" id="SMFY01000001">
    <property type="protein sequence ID" value="TCK30660.1"/>
    <property type="molecule type" value="Genomic_DNA"/>
</dbReference>
<evidence type="ECO:0000259" key="10">
    <source>
        <dbReference type="PROSITE" id="PS50928"/>
    </source>
</evidence>
<feature type="transmembrane region" description="Helical" evidence="9">
    <location>
        <begin position="146"/>
        <end position="171"/>
    </location>
</feature>
<evidence type="ECO:0000256" key="8">
    <source>
        <dbReference type="ARBA" id="ARBA00023136"/>
    </source>
</evidence>
<dbReference type="SUPFAM" id="SSF161098">
    <property type="entry name" value="MetI-like"/>
    <property type="match status" value="1"/>
</dbReference>
<keyword evidence="5 9" id="KW-0812">Transmembrane</keyword>
<keyword evidence="4" id="KW-1003">Cell membrane</keyword>
<evidence type="ECO:0000256" key="2">
    <source>
        <dbReference type="ARBA" id="ARBA00010072"/>
    </source>
</evidence>
<organism evidence="11 12">
    <name type="scientific">Ancylobacter aquaticus</name>
    <dbReference type="NCBI Taxonomy" id="100"/>
    <lineage>
        <taxon>Bacteria</taxon>
        <taxon>Pseudomonadati</taxon>
        <taxon>Pseudomonadota</taxon>
        <taxon>Alphaproteobacteria</taxon>
        <taxon>Hyphomicrobiales</taxon>
        <taxon>Xanthobacteraceae</taxon>
        <taxon>Ancylobacter</taxon>
    </lineage>
</organism>
<dbReference type="NCBIfam" id="TIGR01726">
    <property type="entry name" value="HEQRo_perm_3TM"/>
    <property type="match status" value="1"/>
</dbReference>
<evidence type="ECO:0000256" key="3">
    <source>
        <dbReference type="ARBA" id="ARBA00022448"/>
    </source>
</evidence>
<evidence type="ECO:0000256" key="6">
    <source>
        <dbReference type="ARBA" id="ARBA00022970"/>
    </source>
</evidence>
<keyword evidence="6" id="KW-0029">Amino-acid transport</keyword>
<gene>
    <name evidence="11" type="ORF">EV667_0757</name>
</gene>
<keyword evidence="8 9" id="KW-0472">Membrane</keyword>
<sequence>MNYTFHWLPAFRALPDMLWGALVTLEIAVLSMVLGVLFATLLAVGASSKYRVFRAAAVSWVELARNTPALFQIYMAYFGLGSLGIHLDSFVALLAGITFNNAGYLAETFRGGLRAVPQTQLRAARSLGMGQIQAFRLVMMPQMFRIVFYPMTNQMVWAILMTSLGVIVGLNNDLTGVTQEYNVRSFRTFEYFALAAVIYYLLAKLVTGSARLLAWRLFRY</sequence>
<dbReference type="RefSeq" id="WP_131833965.1">
    <property type="nucleotide sequence ID" value="NZ_SMFY01000001.1"/>
</dbReference>
<evidence type="ECO:0000256" key="7">
    <source>
        <dbReference type="ARBA" id="ARBA00022989"/>
    </source>
</evidence>
<dbReference type="PROSITE" id="PS50928">
    <property type="entry name" value="ABC_TM1"/>
    <property type="match status" value="1"/>
</dbReference>
<dbReference type="InterPro" id="IPR000515">
    <property type="entry name" value="MetI-like"/>
</dbReference>
<keyword evidence="7 9" id="KW-1133">Transmembrane helix</keyword>
<dbReference type="GO" id="GO:0043190">
    <property type="term" value="C:ATP-binding cassette (ABC) transporter complex"/>
    <property type="evidence" value="ECO:0007669"/>
    <property type="project" value="InterPro"/>
</dbReference>
<evidence type="ECO:0000256" key="1">
    <source>
        <dbReference type="ARBA" id="ARBA00004429"/>
    </source>
</evidence>
<dbReference type="Proteomes" id="UP000295030">
    <property type="component" value="Unassembled WGS sequence"/>
</dbReference>
<dbReference type="InterPro" id="IPR010065">
    <property type="entry name" value="AA_ABC_transptr_permease_3TM"/>
</dbReference>
<dbReference type="InterPro" id="IPR035906">
    <property type="entry name" value="MetI-like_sf"/>
</dbReference>
<reference evidence="11 12" key="1">
    <citation type="submission" date="2019-03" db="EMBL/GenBank/DDBJ databases">
        <title>Genomic Encyclopedia of Type Strains, Phase IV (KMG-IV): sequencing the most valuable type-strain genomes for metagenomic binning, comparative biology and taxonomic classification.</title>
        <authorList>
            <person name="Goeker M."/>
        </authorList>
    </citation>
    <scope>NUCLEOTIDE SEQUENCE [LARGE SCALE GENOMIC DNA]</scope>
    <source>
        <strain evidence="11 12">DSM 101</strain>
    </source>
</reference>
<comment type="caution">
    <text evidence="11">The sequence shown here is derived from an EMBL/GenBank/DDBJ whole genome shotgun (WGS) entry which is preliminary data.</text>
</comment>
<dbReference type="OrthoDB" id="7341446at2"/>
<feature type="transmembrane region" description="Helical" evidence="9">
    <location>
        <begin position="20"/>
        <end position="44"/>
    </location>
</feature>
<dbReference type="InterPro" id="IPR043429">
    <property type="entry name" value="ArtM/GltK/GlnP/TcyL/YhdX-like"/>
</dbReference>
<keyword evidence="3 9" id="KW-0813">Transport</keyword>
<keyword evidence="12" id="KW-1185">Reference proteome</keyword>
<evidence type="ECO:0000256" key="9">
    <source>
        <dbReference type="RuleBase" id="RU363032"/>
    </source>
</evidence>
<feature type="transmembrane region" description="Helical" evidence="9">
    <location>
        <begin position="191"/>
        <end position="214"/>
    </location>
</feature>
<evidence type="ECO:0000256" key="5">
    <source>
        <dbReference type="ARBA" id="ARBA00022692"/>
    </source>
</evidence>
<evidence type="ECO:0000313" key="11">
    <source>
        <dbReference type="EMBL" id="TCK30660.1"/>
    </source>
</evidence>
<comment type="subcellular location">
    <subcellularLocation>
        <location evidence="1">Cell inner membrane</location>
        <topology evidence="1">Multi-pass membrane protein</topology>
    </subcellularLocation>
    <subcellularLocation>
        <location evidence="9">Cell membrane</location>
        <topology evidence="9">Multi-pass membrane protein</topology>
    </subcellularLocation>
</comment>
<accession>A0A4R1IAK9</accession>
<protein>
    <submittedName>
        <fullName evidence="11">Polar amino acid transport system permease protein</fullName>
    </submittedName>
</protein>
<dbReference type="Gene3D" id="1.10.3720.10">
    <property type="entry name" value="MetI-like"/>
    <property type="match status" value="1"/>
</dbReference>
<dbReference type="PANTHER" id="PTHR30614:SF0">
    <property type="entry name" value="L-CYSTINE TRANSPORT SYSTEM PERMEASE PROTEIN TCYL"/>
    <property type="match status" value="1"/>
</dbReference>
<feature type="domain" description="ABC transmembrane type-1" evidence="10">
    <location>
        <begin position="21"/>
        <end position="207"/>
    </location>
</feature>
<dbReference type="CDD" id="cd06261">
    <property type="entry name" value="TM_PBP2"/>
    <property type="match status" value="1"/>
</dbReference>
<dbReference type="GO" id="GO:0015184">
    <property type="term" value="F:L-cystine transmembrane transporter activity"/>
    <property type="evidence" value="ECO:0007669"/>
    <property type="project" value="TreeGrafter"/>
</dbReference>
<dbReference type="AlphaFoldDB" id="A0A4R1IAK9"/>
<dbReference type="Pfam" id="PF00528">
    <property type="entry name" value="BPD_transp_1"/>
    <property type="match status" value="1"/>
</dbReference>
<evidence type="ECO:0000313" key="12">
    <source>
        <dbReference type="Proteomes" id="UP000295030"/>
    </source>
</evidence>
<proteinExistence type="inferred from homology"/>
<name>A0A4R1IAK9_ANCAQ</name>
<comment type="similarity">
    <text evidence="2">Belongs to the binding-protein-dependent transport system permease family. HisMQ subfamily.</text>
</comment>